<evidence type="ECO:0000313" key="8">
    <source>
        <dbReference type="EMBL" id="CAK7235657.1"/>
    </source>
</evidence>
<comment type="catalytic activity">
    <reaction evidence="1">
        <text>1-aminocyclopropane-1-carboxylate + H2O = 2-oxobutanoate + NH4(+)</text>
        <dbReference type="Rhea" id="RHEA:16933"/>
        <dbReference type="ChEBI" id="CHEBI:15377"/>
        <dbReference type="ChEBI" id="CHEBI:16763"/>
        <dbReference type="ChEBI" id="CHEBI:28938"/>
        <dbReference type="ChEBI" id="CHEBI:58360"/>
        <dbReference type="EC" id="3.5.99.7"/>
    </reaction>
</comment>
<evidence type="ECO:0000256" key="4">
    <source>
        <dbReference type="ARBA" id="ARBA00022801"/>
    </source>
</evidence>
<evidence type="ECO:0000256" key="6">
    <source>
        <dbReference type="SAM" id="Phobius"/>
    </source>
</evidence>
<comment type="caution">
    <text evidence="8">The sequence shown here is derived from an EMBL/GenBank/DDBJ whole genome shotgun (WGS) entry which is preliminary data.</text>
</comment>
<dbReference type="Gene3D" id="3.40.50.1100">
    <property type="match status" value="2"/>
</dbReference>
<accession>A0ABP0CU60</accession>
<dbReference type="SUPFAM" id="SSF53686">
    <property type="entry name" value="Tryptophan synthase beta subunit-like PLP-dependent enzymes"/>
    <property type="match status" value="1"/>
</dbReference>
<dbReference type="InterPro" id="IPR005965">
    <property type="entry name" value="ACP_carboxylate_deaminase"/>
</dbReference>
<feature type="domain" description="Tryptophan synthase beta chain-like PALP" evidence="7">
    <location>
        <begin position="25"/>
        <end position="353"/>
    </location>
</feature>
<dbReference type="PIRSF" id="PIRSF006278">
    <property type="entry name" value="ACCD_DCysDesulf"/>
    <property type="match status" value="1"/>
</dbReference>
<keyword evidence="6" id="KW-0472">Membrane</keyword>
<dbReference type="InterPro" id="IPR001926">
    <property type="entry name" value="TrpB-like_PALP"/>
</dbReference>
<sequence length="367" mass="38956">MASLSMPDTVALPEPFASIPREPLLFGPSPIQPLPRMSKALSPDPANPVNLYAKREDCNAGLAYGGNKTRKLEYFVPAIQAAGADTIISIGGVQSNHTRQVAALAARLGLKAALVQEHWVDWHDPGYETVGNIQLSRLMGADVRLDPSPFGIEHKPTLKLLQTELEQKGAKPYYIPAGASDHPLGGLGFARWAFEVEQQEQALGIFFDVVIVCAVTGSTMGGMVAGFKLADKLRRAKAVEGGGKAPSRKVIGIDASATVPQTAAQVLRIAQVTGKAIGLEEDDITAEDILLDDRYHGGTYGIPDAATIDAIKFGAATEAFITDPVYEGKSLAGMMDLVRKGEIPAGANVLYAHLGGQLALNAYTKME</sequence>
<protein>
    <recommendedName>
        <fullName evidence="7">Tryptophan synthase beta chain-like PALP domain-containing protein</fullName>
    </recommendedName>
</protein>
<dbReference type="NCBIfam" id="TIGR01274">
    <property type="entry name" value="ACC_deam"/>
    <property type="match status" value="1"/>
</dbReference>
<dbReference type="EMBL" id="CAWUHB010000102">
    <property type="protein sequence ID" value="CAK7235657.1"/>
    <property type="molecule type" value="Genomic_DNA"/>
</dbReference>
<gene>
    <name evidence="8" type="ORF">SCUCBS95973_009341</name>
</gene>
<dbReference type="CDD" id="cd06449">
    <property type="entry name" value="ACCD"/>
    <property type="match status" value="1"/>
</dbReference>
<evidence type="ECO:0000256" key="1">
    <source>
        <dbReference type="ARBA" id="ARBA00001132"/>
    </source>
</evidence>
<evidence type="ECO:0000259" key="7">
    <source>
        <dbReference type="Pfam" id="PF00291"/>
    </source>
</evidence>
<evidence type="ECO:0000256" key="3">
    <source>
        <dbReference type="ARBA" id="ARBA00008639"/>
    </source>
</evidence>
<evidence type="ECO:0000256" key="2">
    <source>
        <dbReference type="ARBA" id="ARBA00001933"/>
    </source>
</evidence>
<comment type="similarity">
    <text evidence="3">Belongs to the ACC deaminase/D-cysteine desulfhydrase family.</text>
</comment>
<organism evidence="8 9">
    <name type="scientific">Sporothrix curviconia</name>
    <dbReference type="NCBI Taxonomy" id="1260050"/>
    <lineage>
        <taxon>Eukaryota</taxon>
        <taxon>Fungi</taxon>
        <taxon>Dikarya</taxon>
        <taxon>Ascomycota</taxon>
        <taxon>Pezizomycotina</taxon>
        <taxon>Sordariomycetes</taxon>
        <taxon>Sordariomycetidae</taxon>
        <taxon>Ophiostomatales</taxon>
        <taxon>Ophiostomataceae</taxon>
        <taxon>Sporothrix</taxon>
    </lineage>
</organism>
<comment type="cofactor">
    <cofactor evidence="2">
        <name>pyridoxal 5'-phosphate</name>
        <dbReference type="ChEBI" id="CHEBI:597326"/>
    </cofactor>
</comment>
<dbReference type="Proteomes" id="UP001642405">
    <property type="component" value="Unassembled WGS sequence"/>
</dbReference>
<keyword evidence="6" id="KW-1133">Transmembrane helix</keyword>
<keyword evidence="4" id="KW-0378">Hydrolase</keyword>
<keyword evidence="5" id="KW-0663">Pyridoxal phosphate</keyword>
<dbReference type="PANTHER" id="PTHR43780">
    <property type="entry name" value="1-AMINOCYCLOPROPANE-1-CARBOXYLATE DEAMINASE-RELATED"/>
    <property type="match status" value="1"/>
</dbReference>
<dbReference type="PANTHER" id="PTHR43780:SF2">
    <property type="entry name" value="1-AMINOCYCLOPROPANE-1-CARBOXYLATE DEAMINASE-RELATED"/>
    <property type="match status" value="1"/>
</dbReference>
<feature type="transmembrane region" description="Helical" evidence="6">
    <location>
        <begin position="205"/>
        <end position="227"/>
    </location>
</feature>
<name>A0ABP0CU60_9PEZI</name>
<dbReference type="InterPro" id="IPR036052">
    <property type="entry name" value="TrpB-like_PALP_sf"/>
</dbReference>
<reference evidence="8 9" key="1">
    <citation type="submission" date="2024-01" db="EMBL/GenBank/DDBJ databases">
        <authorList>
            <person name="Allen C."/>
            <person name="Tagirdzhanova G."/>
        </authorList>
    </citation>
    <scope>NUCLEOTIDE SEQUENCE [LARGE SCALE GENOMIC DNA]</scope>
</reference>
<keyword evidence="9" id="KW-1185">Reference proteome</keyword>
<dbReference type="Pfam" id="PF00291">
    <property type="entry name" value="PALP"/>
    <property type="match status" value="1"/>
</dbReference>
<keyword evidence="6" id="KW-0812">Transmembrane</keyword>
<evidence type="ECO:0000313" key="9">
    <source>
        <dbReference type="Proteomes" id="UP001642405"/>
    </source>
</evidence>
<proteinExistence type="inferred from homology"/>
<evidence type="ECO:0000256" key="5">
    <source>
        <dbReference type="ARBA" id="ARBA00022898"/>
    </source>
</evidence>
<dbReference type="InterPro" id="IPR027278">
    <property type="entry name" value="ACCD_DCysDesulf"/>
</dbReference>